<evidence type="ECO:0000256" key="3">
    <source>
        <dbReference type="ARBA" id="ARBA00022448"/>
    </source>
</evidence>
<feature type="domain" description="Multidrug resistance protein MdtA-like alpha-helical hairpin" evidence="8">
    <location>
        <begin position="109"/>
        <end position="178"/>
    </location>
</feature>
<dbReference type="InterPro" id="IPR006143">
    <property type="entry name" value="RND_pump_MFP"/>
</dbReference>
<dbReference type="PANTHER" id="PTHR30469:SF12">
    <property type="entry name" value="MULTIDRUG RESISTANCE PROTEIN MDTA"/>
    <property type="match status" value="1"/>
</dbReference>
<dbReference type="GO" id="GO:0015562">
    <property type="term" value="F:efflux transmembrane transporter activity"/>
    <property type="evidence" value="ECO:0007669"/>
    <property type="project" value="TreeGrafter"/>
</dbReference>
<dbReference type="GO" id="GO:1990281">
    <property type="term" value="C:efflux pump complex"/>
    <property type="evidence" value="ECO:0007669"/>
    <property type="project" value="TreeGrafter"/>
</dbReference>
<evidence type="ECO:0000256" key="7">
    <source>
        <dbReference type="SAM" id="Coils"/>
    </source>
</evidence>
<keyword evidence="3" id="KW-0813">Transport</keyword>
<evidence type="ECO:0000259" key="11">
    <source>
        <dbReference type="Pfam" id="PF25967"/>
    </source>
</evidence>
<accession>A0A7W6GI97</accession>
<dbReference type="InterPro" id="IPR058625">
    <property type="entry name" value="MdtA-like_BSH"/>
</dbReference>
<evidence type="ECO:0000256" key="2">
    <source>
        <dbReference type="ARBA" id="ARBA00009477"/>
    </source>
</evidence>
<evidence type="ECO:0000256" key="6">
    <source>
        <dbReference type="ARBA" id="ARBA00023136"/>
    </source>
</evidence>
<gene>
    <name evidence="12" type="ORF">GGR24_003316</name>
</gene>
<dbReference type="InterPro" id="IPR058627">
    <property type="entry name" value="MdtA-like_C"/>
</dbReference>
<dbReference type="Gene3D" id="2.40.50.100">
    <property type="match status" value="1"/>
</dbReference>
<evidence type="ECO:0000256" key="1">
    <source>
        <dbReference type="ARBA" id="ARBA00004236"/>
    </source>
</evidence>
<keyword evidence="13" id="KW-1185">Reference proteome</keyword>
<organism evidence="12 13">
    <name type="scientific">Hansschlegelia beijingensis</name>
    <dbReference type="NCBI Taxonomy" id="1133344"/>
    <lineage>
        <taxon>Bacteria</taxon>
        <taxon>Pseudomonadati</taxon>
        <taxon>Pseudomonadota</taxon>
        <taxon>Alphaproteobacteria</taxon>
        <taxon>Hyphomicrobiales</taxon>
        <taxon>Methylopilaceae</taxon>
        <taxon>Hansschlegelia</taxon>
    </lineage>
</organism>
<evidence type="ECO:0000313" key="12">
    <source>
        <dbReference type="EMBL" id="MBB3974629.1"/>
    </source>
</evidence>
<dbReference type="AlphaFoldDB" id="A0A7W6GI97"/>
<dbReference type="InterPro" id="IPR058624">
    <property type="entry name" value="MdtA-like_HH"/>
</dbReference>
<comment type="subcellular location">
    <subcellularLocation>
        <location evidence="1">Cell membrane</location>
    </subcellularLocation>
</comment>
<protein>
    <submittedName>
        <fullName evidence="12">Multidrug efflux system membrane fusion protein</fullName>
    </submittedName>
</protein>
<feature type="coiled-coil region" evidence="7">
    <location>
        <begin position="109"/>
        <end position="136"/>
    </location>
</feature>
<dbReference type="RefSeq" id="WP_183396486.1">
    <property type="nucleotide sequence ID" value="NZ_JACIDR010000007.1"/>
</dbReference>
<dbReference type="Proteomes" id="UP000528964">
    <property type="component" value="Unassembled WGS sequence"/>
</dbReference>
<name>A0A7W6GI97_9HYPH</name>
<comment type="similarity">
    <text evidence="2">Belongs to the membrane fusion protein (MFP) (TC 8.A.1) family.</text>
</comment>
<evidence type="ECO:0000259" key="10">
    <source>
        <dbReference type="Pfam" id="PF25944"/>
    </source>
</evidence>
<dbReference type="PANTHER" id="PTHR30469">
    <property type="entry name" value="MULTIDRUG RESISTANCE PROTEIN MDTA"/>
    <property type="match status" value="1"/>
</dbReference>
<evidence type="ECO:0000256" key="4">
    <source>
        <dbReference type="ARBA" id="ARBA00022475"/>
    </source>
</evidence>
<dbReference type="Pfam" id="PF25876">
    <property type="entry name" value="HH_MFP_RND"/>
    <property type="match status" value="1"/>
</dbReference>
<evidence type="ECO:0000259" key="8">
    <source>
        <dbReference type="Pfam" id="PF25876"/>
    </source>
</evidence>
<feature type="domain" description="Multidrug resistance protein MdtA-like C-terminal permuted SH3" evidence="11">
    <location>
        <begin position="300"/>
        <end position="360"/>
    </location>
</feature>
<keyword evidence="5" id="KW-0997">Cell inner membrane</keyword>
<keyword evidence="7" id="KW-0175">Coiled coil</keyword>
<evidence type="ECO:0000259" key="9">
    <source>
        <dbReference type="Pfam" id="PF25917"/>
    </source>
</evidence>
<evidence type="ECO:0000313" key="13">
    <source>
        <dbReference type="Proteomes" id="UP000528964"/>
    </source>
</evidence>
<dbReference type="Pfam" id="PF25944">
    <property type="entry name" value="Beta-barrel_RND"/>
    <property type="match status" value="1"/>
</dbReference>
<dbReference type="Pfam" id="PF25967">
    <property type="entry name" value="RND-MFP_C"/>
    <property type="match status" value="1"/>
</dbReference>
<dbReference type="Gene3D" id="2.40.420.20">
    <property type="match status" value="1"/>
</dbReference>
<keyword evidence="6" id="KW-0472">Membrane</keyword>
<keyword evidence="4" id="KW-1003">Cell membrane</keyword>
<dbReference type="Pfam" id="PF25917">
    <property type="entry name" value="BSH_RND"/>
    <property type="match status" value="1"/>
</dbReference>
<dbReference type="InterPro" id="IPR058626">
    <property type="entry name" value="MdtA-like_b-barrel"/>
</dbReference>
<proteinExistence type="inferred from homology"/>
<sequence>MARPAYLILTLALIAAGGAVAWRAHWGADAAVPQQQASTPSIPVQVASARRADVPIWLSGLGTVQPLNVVTVTSRVDGQIMRIGFEEGQTVKEGDLLAQIDPRPYQAALDQAKARKAQDEAQLANARRDLARYAQLAQNNYASRQQLDAQKATVAQLEAAVMGDEAAVESAKVQLDYTTIRAPMTGRAGFRLVDQGNLVRASDAAGIVTLSQIEPITAVFTLPERDFAEVAAAEKRGPVPATAVSPDGRELAQGELTVLNSQIDQATGTFKAKATFANADRALWPGQSVTVRVRIDTLRDVVTVPEDALQRGPGGYFAFVMTPDQTAERRGVTVARQAQDLVVVAKGLDAGDRVVTAGASRVQSGARLEISEAALPQETGSVSAAP</sequence>
<reference evidence="12 13" key="1">
    <citation type="submission" date="2020-08" db="EMBL/GenBank/DDBJ databases">
        <title>Genomic Encyclopedia of Type Strains, Phase IV (KMG-IV): sequencing the most valuable type-strain genomes for metagenomic binning, comparative biology and taxonomic classification.</title>
        <authorList>
            <person name="Goeker M."/>
        </authorList>
    </citation>
    <scope>NUCLEOTIDE SEQUENCE [LARGE SCALE GENOMIC DNA]</scope>
    <source>
        <strain evidence="12 13">DSM 25481</strain>
    </source>
</reference>
<evidence type="ECO:0000256" key="5">
    <source>
        <dbReference type="ARBA" id="ARBA00022519"/>
    </source>
</evidence>
<dbReference type="Gene3D" id="1.10.287.470">
    <property type="entry name" value="Helix hairpin bin"/>
    <property type="match status" value="1"/>
</dbReference>
<dbReference type="SUPFAM" id="SSF111369">
    <property type="entry name" value="HlyD-like secretion proteins"/>
    <property type="match status" value="1"/>
</dbReference>
<feature type="domain" description="Multidrug resistance protein MdtA-like barrel-sandwich hybrid" evidence="9">
    <location>
        <begin position="68"/>
        <end position="210"/>
    </location>
</feature>
<dbReference type="EMBL" id="JACIDR010000007">
    <property type="protein sequence ID" value="MBB3974629.1"/>
    <property type="molecule type" value="Genomic_DNA"/>
</dbReference>
<dbReference type="Gene3D" id="2.40.30.170">
    <property type="match status" value="1"/>
</dbReference>
<dbReference type="NCBIfam" id="TIGR01730">
    <property type="entry name" value="RND_mfp"/>
    <property type="match status" value="1"/>
</dbReference>
<comment type="caution">
    <text evidence="12">The sequence shown here is derived from an EMBL/GenBank/DDBJ whole genome shotgun (WGS) entry which is preliminary data.</text>
</comment>
<feature type="domain" description="Multidrug resistance protein MdtA-like beta-barrel" evidence="10">
    <location>
        <begin position="215"/>
        <end position="296"/>
    </location>
</feature>